<evidence type="ECO:0000313" key="4">
    <source>
        <dbReference type="Proteomes" id="UP000440004"/>
    </source>
</evidence>
<dbReference type="Proteomes" id="UP000440004">
    <property type="component" value="Unassembled WGS sequence"/>
</dbReference>
<dbReference type="AlphaFoldDB" id="A0A6A7K8E5"/>
<name>A0A6A7K8E5_9FIRM</name>
<accession>A0A6A7K8E5</accession>
<evidence type="ECO:0000256" key="1">
    <source>
        <dbReference type="ARBA" id="ARBA00023239"/>
    </source>
</evidence>
<dbReference type="EMBL" id="WHNX01000009">
    <property type="protein sequence ID" value="MPW25645.1"/>
    <property type="molecule type" value="Genomic_DNA"/>
</dbReference>
<dbReference type="Pfam" id="PF01989">
    <property type="entry name" value="AcnX_swivel_put"/>
    <property type="match status" value="1"/>
</dbReference>
<keyword evidence="4" id="KW-1185">Reference proteome</keyword>
<sequence>MERGMEVIEMSETKDSIIIKGRTVYPGKVEGEALVSKMPLMGWGNVNVKQGFTVERDHPLYEVPLKDKILVFPYVRGSGGFVMYGHTKRYGVNPLAMLCTEPISYGIFAAMTMKQPMMTDFDIDPVKIIETGDYIIVNADEGFIEIVKNV</sequence>
<keyword evidence="1" id="KW-0456">Lyase</keyword>
<comment type="caution">
    <text evidence="3">The sequence shown here is derived from an EMBL/GenBank/DDBJ whole genome shotgun (WGS) entry which is preliminary data.</text>
</comment>
<gene>
    <name evidence="3" type="ORF">GC105_07565</name>
</gene>
<reference evidence="3 4" key="1">
    <citation type="submission" date="2019-10" db="EMBL/GenBank/DDBJ databases">
        <title>Alkalibaculum tamaniensis sp.nov., a new alkaliphilic acetogen, isolated on methoxylated aromatics from a mud volcano.</title>
        <authorList>
            <person name="Khomyakova M.A."/>
            <person name="Merkel A.Y."/>
            <person name="Bonch-Osmolovskaya E.A."/>
            <person name="Slobodkin A.I."/>
        </authorList>
    </citation>
    <scope>NUCLEOTIDE SEQUENCE [LARGE SCALE GENOMIC DNA]</scope>
    <source>
        <strain evidence="3 4">M08DMB</strain>
    </source>
</reference>
<dbReference type="InterPro" id="IPR002840">
    <property type="entry name" value="PMDh-S-like_dom"/>
</dbReference>
<feature type="domain" description="Phosphomevalonate dehydratase small subunit-like" evidence="2">
    <location>
        <begin position="42"/>
        <end position="118"/>
    </location>
</feature>
<organism evidence="3 4">
    <name type="scientific">Alkalibaculum sporogenes</name>
    <dbReference type="NCBI Taxonomy" id="2655001"/>
    <lineage>
        <taxon>Bacteria</taxon>
        <taxon>Bacillati</taxon>
        <taxon>Bacillota</taxon>
        <taxon>Clostridia</taxon>
        <taxon>Eubacteriales</taxon>
        <taxon>Eubacteriaceae</taxon>
        <taxon>Alkalibaculum</taxon>
    </lineage>
</organism>
<evidence type="ECO:0000259" key="2">
    <source>
        <dbReference type="Pfam" id="PF01989"/>
    </source>
</evidence>
<dbReference type="GO" id="GO:0016829">
    <property type="term" value="F:lyase activity"/>
    <property type="evidence" value="ECO:0007669"/>
    <property type="project" value="UniProtKB-KW"/>
</dbReference>
<dbReference type="SUPFAM" id="SSF52016">
    <property type="entry name" value="LeuD/IlvD-like"/>
    <property type="match status" value="1"/>
</dbReference>
<proteinExistence type="predicted"/>
<dbReference type="Gene3D" id="3.50.30.10">
    <property type="entry name" value="Phosphohistidine domain"/>
    <property type="match status" value="1"/>
</dbReference>
<protein>
    <submittedName>
        <fullName evidence="3">DUF126 domain-containing protein</fullName>
    </submittedName>
</protein>
<evidence type="ECO:0000313" key="3">
    <source>
        <dbReference type="EMBL" id="MPW25645.1"/>
    </source>
</evidence>